<evidence type="ECO:0000313" key="1">
    <source>
        <dbReference type="EMBL" id="MCF2947562.1"/>
    </source>
</evidence>
<comment type="caution">
    <text evidence="1">The sequence shown here is derived from an EMBL/GenBank/DDBJ whole genome shotgun (WGS) entry which is preliminary data.</text>
</comment>
<dbReference type="PANTHER" id="PTHR46128:SF329">
    <property type="entry name" value="MITOCHONDRIAL GROUP I INTRON SPLICING FACTOR DMR1"/>
    <property type="match status" value="1"/>
</dbReference>
<sequence length="968" mass="112067">MSNIDVAFKWAVTLKIIKDLNKSGDLVYSDELLGNDLGTSYKSIHRWTNQKADSPRLHNYEVKLKDNFGISLNTILKAQTISELVLGLSQEMADTRFDDKKVKFYINLYGQNEISQAAKLAPLPTEVCEKENAEELESLNLYFQKAPSEPLYLNELTLSDKHAITQYYKGMLSSWVPIRAKVPIPASIYSIERYHNYPYALKLKNQIRLLVKEKLTTVLKIYGPAGSGKTTRAYELSYELSKKGETCLLRNSSQDLLNVKTITAWCHNLQAREQRLFLFYDSPSQTHYSELNTLLNEVNKTYIDNLTIAIFDSEKNAENQTFNSINLNTYTYHMDERYYDESLLDLYCEKLISLEMFDIPILSETQTIEEYKEQLTSKKVKIPLVMAYELTNSKLLTQKLISEFSDIRSDTAKEIFQFTLLLSKFGIWISDEFYTSIYDVLEYRKVVNQDLAGLLCSAKNALYVRDISIAQISSSQIFTLVEEEIRFIRDYLKHNLANVKVDHTKAHMSRMLAEIAYKLMANTENAEIVVEYINDIFHTIEKFINVRDFRAMLYNTVATFLIKNGKEKQGIDIYHLGIKNVESEHFYMQLARFYLLEKNDEEKALKYLKSCIKKSTNVIVITEYCRQLVEVGSINKAIKLYKKTINEFPDDPGIFTSYAMLLYSQNRTEEALSVFQQGSLGKPDTQLYTAWIKTLLKLKKDQLALDVFDEAKANIVPESGIYAVIANHFCNRNKLKIAEALCEEGLKFNPTAHHIAITAKVLRYLRKFERAHEILNKYGKHDDAYLVAERFSLHYEAQQYDLCVQTILKTKKKVLEDTNYLYFANKLYQQQQYEHVESVCKKALEVQKHPDLYVLCAKALQTQNKPIQSVEFIVEGLREHNCNKNLLRALCANFTDENTGLIIDILRRRLNLKNLLLNSPFVIILLSAKHQHNCLSTIYSKVKMLLNSEMRKRFTAELKATSFVMPDK</sequence>
<dbReference type="PANTHER" id="PTHR46128">
    <property type="entry name" value="MITOCHONDRIAL GROUP I INTRON SPLICING FACTOR CCM1"/>
    <property type="match status" value="1"/>
</dbReference>
<dbReference type="SUPFAM" id="SSF52540">
    <property type="entry name" value="P-loop containing nucleoside triphosphate hydrolases"/>
    <property type="match status" value="1"/>
</dbReference>
<dbReference type="Gene3D" id="1.25.40.10">
    <property type="entry name" value="Tetratricopeptide repeat domain"/>
    <property type="match status" value="1"/>
</dbReference>
<dbReference type="InterPro" id="IPR050872">
    <property type="entry name" value="PPR_P_subfamily"/>
</dbReference>
<keyword evidence="2" id="KW-1185">Reference proteome</keyword>
<dbReference type="SUPFAM" id="SSF48452">
    <property type="entry name" value="TPR-like"/>
    <property type="match status" value="1"/>
</dbReference>
<dbReference type="InterPro" id="IPR011990">
    <property type="entry name" value="TPR-like_helical_dom_sf"/>
</dbReference>
<gene>
    <name evidence="1" type="ORF">L0668_05540</name>
</gene>
<dbReference type="InterPro" id="IPR027417">
    <property type="entry name" value="P-loop_NTPase"/>
</dbReference>
<dbReference type="EMBL" id="JAKGAS010000002">
    <property type="protein sequence ID" value="MCF2947562.1"/>
    <property type="molecule type" value="Genomic_DNA"/>
</dbReference>
<reference evidence="1 2" key="1">
    <citation type="submission" date="2022-01" db="EMBL/GenBank/DDBJ databases">
        <title>Paraglaciecola sp. G1-23.</title>
        <authorList>
            <person name="Jin M.S."/>
            <person name="Han D.M."/>
            <person name="Kim H.M."/>
            <person name="Jeon C.O."/>
        </authorList>
    </citation>
    <scope>NUCLEOTIDE SEQUENCE [LARGE SCALE GENOMIC DNA]</scope>
    <source>
        <strain evidence="1 2">G1-23</strain>
    </source>
</reference>
<protein>
    <submittedName>
        <fullName evidence="1">Tetratricopeptide repeat protein</fullName>
    </submittedName>
</protein>
<dbReference type="Proteomes" id="UP001521137">
    <property type="component" value="Unassembled WGS sequence"/>
</dbReference>
<evidence type="ECO:0000313" key="2">
    <source>
        <dbReference type="Proteomes" id="UP001521137"/>
    </source>
</evidence>
<organism evidence="1 2">
    <name type="scientific">Paraglaciecola algarum</name>
    <dbReference type="NCBI Taxonomy" id="3050085"/>
    <lineage>
        <taxon>Bacteria</taxon>
        <taxon>Pseudomonadati</taxon>
        <taxon>Pseudomonadota</taxon>
        <taxon>Gammaproteobacteria</taxon>
        <taxon>Alteromonadales</taxon>
        <taxon>Alteromonadaceae</taxon>
        <taxon>Paraglaciecola</taxon>
    </lineage>
</organism>
<dbReference type="RefSeq" id="WP_235311083.1">
    <property type="nucleotide sequence ID" value="NZ_JAKGAS010000002.1"/>
</dbReference>
<accession>A0ABS9D3P6</accession>
<proteinExistence type="predicted"/>
<name>A0ABS9D3P6_9ALTE</name>